<keyword evidence="5" id="KW-0249">Electron transport</keyword>
<keyword evidence="1" id="KW-0813">Transport</keyword>
<evidence type="ECO:0000256" key="1">
    <source>
        <dbReference type="ARBA" id="ARBA00022448"/>
    </source>
</evidence>
<keyword evidence="10" id="KW-1185">Reference proteome</keyword>
<name>N0BIU5_9EURY</name>
<keyword evidence="6" id="KW-0408">Iron</keyword>
<dbReference type="PROSITE" id="PS51379">
    <property type="entry name" value="4FE4S_FER_2"/>
    <property type="match status" value="2"/>
</dbReference>
<dbReference type="InterPro" id="IPR017900">
    <property type="entry name" value="4Fe4S_Fe_S_CS"/>
</dbReference>
<dbReference type="Pfam" id="PF13247">
    <property type="entry name" value="Fer4_11"/>
    <property type="match status" value="1"/>
</dbReference>
<feature type="domain" description="4Fe-4S ferredoxin-type" evidence="8">
    <location>
        <begin position="2"/>
        <end position="31"/>
    </location>
</feature>
<dbReference type="eggNOG" id="arCOG01502">
    <property type="taxonomic scope" value="Archaea"/>
</dbReference>
<gene>
    <name evidence="9" type="ORF">Asulf_00014</name>
</gene>
<dbReference type="InterPro" id="IPR050954">
    <property type="entry name" value="ET_IronSulfur_Cluster-Binding"/>
</dbReference>
<keyword evidence="4" id="KW-0677">Repeat</keyword>
<dbReference type="SUPFAM" id="SSF54862">
    <property type="entry name" value="4Fe-4S ferredoxins"/>
    <property type="match status" value="1"/>
</dbReference>
<dbReference type="GO" id="GO:0016491">
    <property type="term" value="F:oxidoreductase activity"/>
    <property type="evidence" value="ECO:0007669"/>
    <property type="project" value="UniProtKB-ARBA"/>
</dbReference>
<evidence type="ECO:0000256" key="4">
    <source>
        <dbReference type="ARBA" id="ARBA00022737"/>
    </source>
</evidence>
<dbReference type="PROSITE" id="PS00198">
    <property type="entry name" value="4FE4S_FER_1"/>
    <property type="match status" value="1"/>
</dbReference>
<proteinExistence type="predicted"/>
<feature type="domain" description="4Fe-4S ferredoxin-type" evidence="8">
    <location>
        <begin position="84"/>
        <end position="113"/>
    </location>
</feature>
<evidence type="ECO:0000256" key="5">
    <source>
        <dbReference type="ARBA" id="ARBA00022982"/>
    </source>
</evidence>
<dbReference type="AlphaFoldDB" id="N0BIU5"/>
<dbReference type="InterPro" id="IPR017896">
    <property type="entry name" value="4Fe4S_Fe-S-bd"/>
</dbReference>
<keyword evidence="7" id="KW-0411">Iron-sulfur</keyword>
<accession>N0BIU5</accession>
<evidence type="ECO:0000256" key="6">
    <source>
        <dbReference type="ARBA" id="ARBA00023004"/>
    </source>
</evidence>
<protein>
    <submittedName>
        <fullName evidence="9">Fe-S-cluster-containing hydrogenase components 2</fullName>
    </submittedName>
</protein>
<dbReference type="GeneID" id="15391660"/>
<dbReference type="GO" id="GO:0051539">
    <property type="term" value="F:4 iron, 4 sulfur cluster binding"/>
    <property type="evidence" value="ECO:0007669"/>
    <property type="project" value="UniProtKB-KW"/>
</dbReference>
<evidence type="ECO:0000256" key="2">
    <source>
        <dbReference type="ARBA" id="ARBA00022485"/>
    </source>
</evidence>
<evidence type="ECO:0000313" key="10">
    <source>
        <dbReference type="Proteomes" id="UP000013307"/>
    </source>
</evidence>
<dbReference type="PANTHER" id="PTHR43177">
    <property type="entry name" value="PROTEIN NRFC"/>
    <property type="match status" value="1"/>
</dbReference>
<dbReference type="Gene3D" id="3.30.70.20">
    <property type="match status" value="1"/>
</dbReference>
<evidence type="ECO:0000256" key="3">
    <source>
        <dbReference type="ARBA" id="ARBA00022723"/>
    </source>
</evidence>
<evidence type="ECO:0000313" key="9">
    <source>
        <dbReference type="EMBL" id="AGK60050.1"/>
    </source>
</evidence>
<evidence type="ECO:0000256" key="7">
    <source>
        <dbReference type="ARBA" id="ARBA00023014"/>
    </source>
</evidence>
<dbReference type="GO" id="GO:0046872">
    <property type="term" value="F:metal ion binding"/>
    <property type="evidence" value="ECO:0007669"/>
    <property type="project" value="UniProtKB-KW"/>
</dbReference>
<dbReference type="Proteomes" id="UP000013307">
    <property type="component" value="Chromosome"/>
</dbReference>
<reference evidence="9 10" key="1">
    <citation type="journal article" date="2013" name="Genome Announc.">
        <title>Complete Genome Sequence of the Thermophilic and Facultatively Chemolithoautotrophic Sulfate Reducer Archaeoglobus sulfaticallidus Strain PM70-1T.</title>
        <authorList>
            <person name="Stokke R."/>
            <person name="Hocking W.P."/>
            <person name="Steinsbu B.O."/>
            <person name="Steen I.H."/>
        </authorList>
    </citation>
    <scope>NUCLEOTIDE SEQUENCE [LARGE SCALE GENOMIC DNA]</scope>
    <source>
        <strain evidence="9">PM70-1</strain>
    </source>
</reference>
<dbReference type="STRING" id="387631.Asulf_00014"/>
<evidence type="ECO:0000259" key="8">
    <source>
        <dbReference type="PROSITE" id="PS51379"/>
    </source>
</evidence>
<keyword evidence="3" id="KW-0479">Metal-binding</keyword>
<keyword evidence="2" id="KW-0004">4Fe-4S</keyword>
<sequence>MPKVVAKPEVCIGCHLCEIWCAVAHSRTRDILKAFKYEKKKPVPRIVVDENLPECFAIQCRHCDEPNCVFACISGALYKDTETGKVLHDESKCVGCLSCVMACPYGSIVIDFEEKKIVKCDLCEGLEFPTCVKMCPNNALVYISGGEE</sequence>
<dbReference type="RefSeq" id="WP_015589649.1">
    <property type="nucleotide sequence ID" value="NC_021169.1"/>
</dbReference>
<dbReference type="HOGENOM" id="CLU_043374_3_1_2"/>
<dbReference type="EMBL" id="CP005290">
    <property type="protein sequence ID" value="AGK60050.1"/>
    <property type="molecule type" value="Genomic_DNA"/>
</dbReference>
<dbReference type="KEGG" id="ast:Asulf_00014"/>
<dbReference type="PANTHER" id="PTHR43177:SF5">
    <property type="entry name" value="ANAEROBIC DIMETHYL SULFOXIDE REDUCTASE CHAIN B-RELATED"/>
    <property type="match status" value="1"/>
</dbReference>
<dbReference type="CDD" id="cd10563">
    <property type="entry name" value="CooF_like"/>
    <property type="match status" value="1"/>
</dbReference>
<organism evidence="9 10">
    <name type="scientific">Archaeoglobus sulfaticallidus PM70-1</name>
    <dbReference type="NCBI Taxonomy" id="387631"/>
    <lineage>
        <taxon>Archaea</taxon>
        <taxon>Methanobacteriati</taxon>
        <taxon>Methanobacteriota</taxon>
        <taxon>Archaeoglobi</taxon>
        <taxon>Archaeoglobales</taxon>
        <taxon>Archaeoglobaceae</taxon>
        <taxon>Archaeoglobus</taxon>
    </lineage>
</organism>